<organism evidence="5 6">
    <name type="scientific">Mycobacterium triplex</name>
    <dbReference type="NCBI Taxonomy" id="47839"/>
    <lineage>
        <taxon>Bacteria</taxon>
        <taxon>Bacillati</taxon>
        <taxon>Actinomycetota</taxon>
        <taxon>Actinomycetes</taxon>
        <taxon>Mycobacteriales</taxon>
        <taxon>Mycobacteriaceae</taxon>
        <taxon>Mycobacterium</taxon>
        <taxon>Mycobacterium simiae complex</taxon>
    </lineage>
</organism>
<feature type="domain" description="DUF4190" evidence="3">
    <location>
        <begin position="71"/>
        <end position="122"/>
    </location>
</feature>
<keyword evidence="6" id="KW-1185">Reference proteome</keyword>
<evidence type="ECO:0000313" key="6">
    <source>
        <dbReference type="Proteomes" id="UP000193710"/>
    </source>
</evidence>
<evidence type="ECO:0000259" key="4">
    <source>
        <dbReference type="Pfam" id="PF14032"/>
    </source>
</evidence>
<dbReference type="EMBL" id="LQPY01000024">
    <property type="protein sequence ID" value="ORX03103.1"/>
    <property type="molecule type" value="Genomic_DNA"/>
</dbReference>
<comment type="caution">
    <text evidence="5">The sequence shown here is derived from an EMBL/GenBank/DDBJ whole genome shotgun (WGS) entry which is preliminary data.</text>
</comment>
<dbReference type="Proteomes" id="UP000193710">
    <property type="component" value="Unassembled WGS sequence"/>
</dbReference>
<accession>A0ABX3W4U6</accession>
<dbReference type="Pfam" id="PF13828">
    <property type="entry name" value="DUF4190"/>
    <property type="match status" value="1"/>
</dbReference>
<feature type="transmembrane region" description="Helical" evidence="2">
    <location>
        <begin position="106"/>
        <end position="129"/>
    </location>
</feature>
<keyword evidence="2" id="KW-0472">Membrane</keyword>
<sequence length="358" mass="37622">MGPGTKVGAGSQNKEAETNPQDPFGHNPFSPFSPESLSYDPLGRAPYAPPPVFVPPPPPPQPPPVNTFATLSVVFAFVFAPVGAIFGHLGLAQIRRTGELGRDRALVGLSLSYAFITLTVIALAAWATLSTLAVSRPHQSAAPAITATPGTSTEPPPPKVAPDDVIRLLPKLEALKSLTNDQNLEAGQTWDRPGKGDTDAAIDRPQCWGAVMPGAPEAYDLKAMLRYRAEAYSDTQTLLKSIQVIQAVMAFRDSPTAQAQVTRLVDGWRDCGGAPVTLTARGGPTYQLSLSPPADAGNGITTMDLAPKGLKVRFVRAAAAKANVVVDLYVVNLGTTDAGGARQTAVSIANYILTKIPD</sequence>
<keyword evidence="2" id="KW-0812">Transmembrane</keyword>
<protein>
    <submittedName>
        <fullName evidence="5">Nuclease PIN</fullName>
    </submittedName>
</protein>
<evidence type="ECO:0000256" key="2">
    <source>
        <dbReference type="SAM" id="Phobius"/>
    </source>
</evidence>
<keyword evidence="2" id="KW-1133">Transmembrane helix</keyword>
<dbReference type="InterPro" id="IPR026954">
    <property type="entry name" value="PknH-like_Extracell"/>
</dbReference>
<evidence type="ECO:0000259" key="3">
    <source>
        <dbReference type="Pfam" id="PF13828"/>
    </source>
</evidence>
<feature type="compositionally biased region" description="Polar residues" evidence="1">
    <location>
        <begin position="10"/>
        <end position="21"/>
    </location>
</feature>
<feature type="region of interest" description="Disordered" evidence="1">
    <location>
        <begin position="1"/>
        <end position="43"/>
    </location>
</feature>
<feature type="domain" description="PknH-like extracellular" evidence="4">
    <location>
        <begin position="160"/>
        <end position="355"/>
    </location>
</feature>
<feature type="transmembrane region" description="Helical" evidence="2">
    <location>
        <begin position="68"/>
        <end position="94"/>
    </location>
</feature>
<evidence type="ECO:0000256" key="1">
    <source>
        <dbReference type="SAM" id="MobiDB-lite"/>
    </source>
</evidence>
<dbReference type="InterPro" id="IPR025241">
    <property type="entry name" value="DUF4190"/>
</dbReference>
<name>A0ABX3W4U6_9MYCO</name>
<reference evidence="5 6" key="1">
    <citation type="submission" date="2016-01" db="EMBL/GenBank/DDBJ databases">
        <title>The new phylogeny of the genus Mycobacterium.</title>
        <authorList>
            <person name="Tarcisio F."/>
            <person name="Conor M."/>
            <person name="Antonella G."/>
            <person name="Elisabetta G."/>
            <person name="Giulia F.S."/>
            <person name="Sara T."/>
            <person name="Anna F."/>
            <person name="Clotilde B."/>
            <person name="Roberto B."/>
            <person name="Veronica D.S."/>
            <person name="Fabio R."/>
            <person name="Monica P."/>
            <person name="Olivier J."/>
            <person name="Enrico T."/>
            <person name="Nicola S."/>
        </authorList>
    </citation>
    <scope>NUCLEOTIDE SEQUENCE [LARGE SCALE GENOMIC DNA]</scope>
    <source>
        <strain evidence="5 6">DSM 44626</strain>
    </source>
</reference>
<dbReference type="InterPro" id="IPR038232">
    <property type="entry name" value="PknH-like_Extracell_sf"/>
</dbReference>
<dbReference type="Pfam" id="PF14032">
    <property type="entry name" value="PknH_C"/>
    <property type="match status" value="1"/>
</dbReference>
<gene>
    <name evidence="5" type="ORF">AWC29_18885</name>
</gene>
<feature type="region of interest" description="Disordered" evidence="1">
    <location>
        <begin position="143"/>
        <end position="162"/>
    </location>
</feature>
<proteinExistence type="predicted"/>
<dbReference type="Gene3D" id="3.40.1000.70">
    <property type="entry name" value="PknH-like extracellular domain"/>
    <property type="match status" value="1"/>
</dbReference>
<evidence type="ECO:0000313" key="5">
    <source>
        <dbReference type="EMBL" id="ORX03103.1"/>
    </source>
</evidence>